<feature type="region of interest" description="Disordered" evidence="1">
    <location>
        <begin position="292"/>
        <end position="331"/>
    </location>
</feature>
<comment type="caution">
    <text evidence="2">The sequence shown here is derived from an EMBL/GenBank/DDBJ whole genome shotgun (WGS) entry which is preliminary data.</text>
</comment>
<gene>
    <name evidence="2" type="ORF">IQ63_14325</name>
</gene>
<proteinExistence type="predicted"/>
<dbReference type="SUPFAM" id="SSF51905">
    <property type="entry name" value="FAD/NAD(P)-binding domain"/>
    <property type="match status" value="1"/>
</dbReference>
<keyword evidence="2" id="KW-0560">Oxidoreductase</keyword>
<dbReference type="EMBL" id="JPPY01000090">
    <property type="protein sequence ID" value="KND35577.1"/>
    <property type="molecule type" value="Genomic_DNA"/>
</dbReference>
<dbReference type="OrthoDB" id="9778740at2"/>
<dbReference type="PRINTS" id="PR00368">
    <property type="entry name" value="FADPNR"/>
</dbReference>
<dbReference type="Pfam" id="PF13738">
    <property type="entry name" value="Pyr_redox_3"/>
    <property type="match status" value="1"/>
</dbReference>
<feature type="region of interest" description="Disordered" evidence="1">
    <location>
        <begin position="438"/>
        <end position="460"/>
    </location>
</feature>
<dbReference type="RefSeq" id="WP_050371017.1">
    <property type="nucleotide sequence ID" value="NZ_KQ257817.1"/>
</dbReference>
<evidence type="ECO:0000313" key="2">
    <source>
        <dbReference type="EMBL" id="KND35577.1"/>
    </source>
</evidence>
<protein>
    <submittedName>
        <fullName evidence="2">Dimethylaniline monooxygenase</fullName>
    </submittedName>
</protein>
<accession>A0A0L0KBX3</accession>
<dbReference type="AlphaFoldDB" id="A0A0L0KBX3"/>
<dbReference type="Gene3D" id="3.50.50.60">
    <property type="entry name" value="FAD/NAD(P)-binding domain"/>
    <property type="match status" value="1"/>
</dbReference>
<keyword evidence="2" id="KW-0503">Monooxygenase</keyword>
<dbReference type="PANTHER" id="PTHR38663:SF1">
    <property type="entry name" value="L-ORNITHINE N(5)-MONOOXYGENASE"/>
    <property type="match status" value="1"/>
</dbReference>
<dbReference type="PATRIC" id="fig|42234.21.peg.2952"/>
<feature type="compositionally biased region" description="Basic and acidic residues" evidence="1">
    <location>
        <begin position="450"/>
        <end position="460"/>
    </location>
</feature>
<evidence type="ECO:0000313" key="3">
    <source>
        <dbReference type="Proteomes" id="UP000037151"/>
    </source>
</evidence>
<organism evidence="2 3">
    <name type="scientific">Streptomyces acidiscabies</name>
    <dbReference type="NCBI Taxonomy" id="42234"/>
    <lineage>
        <taxon>Bacteria</taxon>
        <taxon>Bacillati</taxon>
        <taxon>Actinomycetota</taxon>
        <taxon>Actinomycetes</taxon>
        <taxon>Kitasatosporales</taxon>
        <taxon>Streptomycetaceae</taxon>
        <taxon>Streptomyces</taxon>
    </lineage>
</organism>
<name>A0A0L0KBX3_9ACTN</name>
<dbReference type="PANTHER" id="PTHR38663">
    <property type="match status" value="1"/>
</dbReference>
<evidence type="ECO:0000256" key="1">
    <source>
        <dbReference type="SAM" id="MobiDB-lite"/>
    </source>
</evidence>
<dbReference type="PRINTS" id="PR00469">
    <property type="entry name" value="PNDRDTASEII"/>
</dbReference>
<dbReference type="InterPro" id="IPR036188">
    <property type="entry name" value="FAD/NAD-bd_sf"/>
</dbReference>
<sequence length="460" mass="49284">MFDLLVVGAGPYGLSIASHAASAGLSLRVFGRPMASWRDHMPRGMFLKSEPWASNLSDPAARWRLDAYCETRGVSARHGEPIPVEVFAEYGLWFARNAVPEVDERTIVRISPHPGGFEAVTDDGETVHARTVALAIGVMPFVEIPSALHGVSPDLVTHSSHHSSLDRFRERDVTVIGGGQAALETAALLAEQGTKVRVLARADRLDWNDVPPSWERPWWQSLRSPHSGLGCGWRNWFYSERAGWYRRLPEETRARIAADALGPAGAWWVRDRVEGMVEVLLGHEVTAAEGELSNSAAGKGASAPGKGKPGPSKGKSASGKGRSAFGKPRTDAEKLKLEITDSAGRTRSIATDHVISATGFKATRDRLALLSPELRGALAAVADGSPSVGREFESSWPGLFMAGLVTASGFGPAMRFVHGATFTSGTLVRGVRRRLRTGVPGGAIPAPGRSGERSADAVRR</sequence>
<feature type="compositionally biased region" description="Low complexity" evidence="1">
    <location>
        <begin position="295"/>
        <end position="324"/>
    </location>
</feature>
<reference evidence="3" key="1">
    <citation type="submission" date="2014-07" db="EMBL/GenBank/DDBJ databases">
        <title>Genome sequencing of plant-pathogenic Streptomyces species.</title>
        <authorList>
            <person name="Harrison J."/>
            <person name="Sapp M."/>
            <person name="Thwaites R."/>
            <person name="Studholme D.J."/>
        </authorList>
    </citation>
    <scope>NUCLEOTIDE SEQUENCE [LARGE SCALE GENOMIC DNA]</scope>
    <source>
        <strain evidence="3">NCPPB 4445</strain>
    </source>
</reference>
<dbReference type="Proteomes" id="UP000037151">
    <property type="component" value="Unassembled WGS sequence"/>
</dbReference>
<dbReference type="GO" id="GO:0004497">
    <property type="term" value="F:monooxygenase activity"/>
    <property type="evidence" value="ECO:0007669"/>
    <property type="project" value="UniProtKB-KW"/>
</dbReference>